<protein>
    <recommendedName>
        <fullName evidence="3">Lipoprotein</fullName>
    </recommendedName>
</protein>
<proteinExistence type="predicted"/>
<gene>
    <name evidence="1" type="ORF">FHR23_000901</name>
</gene>
<dbReference type="RefSeq" id="WP_184001691.1">
    <property type="nucleotide sequence ID" value="NZ_BAABIF010000004.1"/>
</dbReference>
<keyword evidence="2" id="KW-1185">Reference proteome</keyword>
<dbReference type="Proteomes" id="UP000554342">
    <property type="component" value="Unassembled WGS sequence"/>
</dbReference>
<comment type="caution">
    <text evidence="1">The sequence shown here is derived from an EMBL/GenBank/DDBJ whole genome shotgun (WGS) entry which is preliminary data.</text>
</comment>
<reference evidence="1 2" key="1">
    <citation type="submission" date="2020-08" db="EMBL/GenBank/DDBJ databases">
        <title>Genomic Encyclopedia of Type Strains, Phase IV (KMG-IV): sequencing the most valuable type-strain genomes for metagenomic binning, comparative biology and taxonomic classification.</title>
        <authorList>
            <person name="Goeker M."/>
        </authorList>
    </citation>
    <scope>NUCLEOTIDE SEQUENCE [LARGE SCALE GENOMIC DNA]</scope>
    <source>
        <strain evidence="1 2">DSM 27203</strain>
    </source>
</reference>
<dbReference type="PROSITE" id="PS51257">
    <property type="entry name" value="PROKAR_LIPOPROTEIN"/>
    <property type="match status" value="1"/>
</dbReference>
<dbReference type="EMBL" id="JACIJI010000001">
    <property type="protein sequence ID" value="MBB5717994.1"/>
    <property type="molecule type" value="Genomic_DNA"/>
</dbReference>
<evidence type="ECO:0008006" key="3">
    <source>
        <dbReference type="Google" id="ProtNLM"/>
    </source>
</evidence>
<sequence length="155" mass="16478">MRTRTLALMLAGTVSACSSNDPTGIRNAANDTGNAIGQAAGVMGNAIHDAGNTIVGPVVPGPYDKWVGRWLGVEGMYLDIEKAPEGGDLYTLKMQYDLDHHGTFEGRATPQGIAFTRPDGRHVLRPGDGKATGLKYLADKQDCLIVQSGEGYCRD</sequence>
<evidence type="ECO:0000313" key="1">
    <source>
        <dbReference type="EMBL" id="MBB5717994.1"/>
    </source>
</evidence>
<dbReference type="AlphaFoldDB" id="A0A840YWS8"/>
<organism evidence="1 2">
    <name type="scientific">Stakelama sediminis</name>
    <dbReference type="NCBI Taxonomy" id="463200"/>
    <lineage>
        <taxon>Bacteria</taxon>
        <taxon>Pseudomonadati</taxon>
        <taxon>Pseudomonadota</taxon>
        <taxon>Alphaproteobacteria</taxon>
        <taxon>Sphingomonadales</taxon>
        <taxon>Sphingomonadaceae</taxon>
        <taxon>Stakelama</taxon>
    </lineage>
</organism>
<name>A0A840YWS8_9SPHN</name>
<evidence type="ECO:0000313" key="2">
    <source>
        <dbReference type="Proteomes" id="UP000554342"/>
    </source>
</evidence>
<accession>A0A840YWS8</accession>